<dbReference type="InterPro" id="IPR021428">
    <property type="entry name" value="DUF3078"/>
</dbReference>
<gene>
    <name evidence="1" type="ORF">OBE_07326</name>
</gene>
<organism evidence="1">
    <name type="scientific">human gut metagenome</name>
    <dbReference type="NCBI Taxonomy" id="408170"/>
    <lineage>
        <taxon>unclassified sequences</taxon>
        <taxon>metagenomes</taxon>
        <taxon>organismal metagenomes</taxon>
    </lineage>
</organism>
<name>K1TB84_9ZZZZ</name>
<sequence length="88" mass="10168">MESLTTDNELLVVRPNFWTHKGNGYVQFTQHYISDNWYKGGESTNALLSGLVLEANFDDRQRIEFENKLEIKLGFVTAPSDTVHKYKT</sequence>
<comment type="caution">
    <text evidence="1">The sequence shown here is derived from an EMBL/GenBank/DDBJ whole genome shotgun (WGS) entry which is preliminary data.</text>
</comment>
<feature type="non-terminal residue" evidence="1">
    <location>
        <position position="88"/>
    </location>
</feature>
<protein>
    <submittedName>
        <fullName evidence="1">Uncharacterized protein</fullName>
    </submittedName>
</protein>
<reference evidence="1" key="1">
    <citation type="journal article" date="2013" name="Environ. Microbiol.">
        <title>Microbiota from the distal guts of lean and obese adolescents exhibit partial functional redundancy besides clear differences in community structure.</title>
        <authorList>
            <person name="Ferrer M."/>
            <person name="Ruiz A."/>
            <person name="Lanza F."/>
            <person name="Haange S.B."/>
            <person name="Oberbach A."/>
            <person name="Till H."/>
            <person name="Bargiela R."/>
            <person name="Campoy C."/>
            <person name="Segura M.T."/>
            <person name="Richter M."/>
            <person name="von Bergen M."/>
            <person name="Seifert J."/>
            <person name="Suarez A."/>
        </authorList>
    </citation>
    <scope>NUCLEOTIDE SEQUENCE</scope>
</reference>
<evidence type="ECO:0000313" key="1">
    <source>
        <dbReference type="EMBL" id="EKC63705.1"/>
    </source>
</evidence>
<dbReference type="AlphaFoldDB" id="K1TB84"/>
<accession>K1TB84</accession>
<dbReference type="Pfam" id="PF11276">
    <property type="entry name" value="DUF3078"/>
    <property type="match status" value="1"/>
</dbReference>
<dbReference type="EMBL" id="AJWZ01005034">
    <property type="protein sequence ID" value="EKC63705.1"/>
    <property type="molecule type" value="Genomic_DNA"/>
</dbReference>
<proteinExistence type="predicted"/>